<proteinExistence type="predicted"/>
<keyword evidence="2" id="KW-1185">Reference proteome</keyword>
<organism evidence="1 2">
    <name type="scientific">Rubroshorea leprosula</name>
    <dbReference type="NCBI Taxonomy" id="152421"/>
    <lineage>
        <taxon>Eukaryota</taxon>
        <taxon>Viridiplantae</taxon>
        <taxon>Streptophyta</taxon>
        <taxon>Embryophyta</taxon>
        <taxon>Tracheophyta</taxon>
        <taxon>Spermatophyta</taxon>
        <taxon>Magnoliopsida</taxon>
        <taxon>eudicotyledons</taxon>
        <taxon>Gunneridae</taxon>
        <taxon>Pentapetalae</taxon>
        <taxon>rosids</taxon>
        <taxon>malvids</taxon>
        <taxon>Malvales</taxon>
        <taxon>Dipterocarpaceae</taxon>
        <taxon>Rubroshorea</taxon>
    </lineage>
</organism>
<evidence type="ECO:0000313" key="2">
    <source>
        <dbReference type="Proteomes" id="UP001054252"/>
    </source>
</evidence>
<dbReference type="Proteomes" id="UP001054252">
    <property type="component" value="Unassembled WGS sequence"/>
</dbReference>
<name>A0AAV5HUK6_9ROSI</name>
<gene>
    <name evidence="1" type="ORF">SLEP1_g3318</name>
</gene>
<protein>
    <submittedName>
        <fullName evidence="1">Uncharacterized protein</fullName>
    </submittedName>
</protein>
<dbReference type="AlphaFoldDB" id="A0AAV5HUK6"/>
<comment type="caution">
    <text evidence="1">The sequence shown here is derived from an EMBL/GenBank/DDBJ whole genome shotgun (WGS) entry which is preliminary data.</text>
</comment>
<reference evidence="1 2" key="1">
    <citation type="journal article" date="2021" name="Commun. Biol.">
        <title>The genome of Shorea leprosula (Dipterocarpaceae) highlights the ecological relevance of drought in aseasonal tropical rainforests.</title>
        <authorList>
            <person name="Ng K.K.S."/>
            <person name="Kobayashi M.J."/>
            <person name="Fawcett J.A."/>
            <person name="Hatakeyama M."/>
            <person name="Paape T."/>
            <person name="Ng C.H."/>
            <person name="Ang C.C."/>
            <person name="Tnah L.H."/>
            <person name="Lee C.T."/>
            <person name="Nishiyama T."/>
            <person name="Sese J."/>
            <person name="O'Brien M.J."/>
            <person name="Copetti D."/>
            <person name="Mohd Noor M.I."/>
            <person name="Ong R.C."/>
            <person name="Putra M."/>
            <person name="Sireger I.Z."/>
            <person name="Indrioko S."/>
            <person name="Kosugi Y."/>
            <person name="Izuno A."/>
            <person name="Isagi Y."/>
            <person name="Lee S.L."/>
            <person name="Shimizu K.K."/>
        </authorList>
    </citation>
    <scope>NUCLEOTIDE SEQUENCE [LARGE SCALE GENOMIC DNA]</scope>
    <source>
        <strain evidence="1">214</strain>
    </source>
</reference>
<accession>A0AAV5HUK6</accession>
<dbReference type="EMBL" id="BPVZ01000003">
    <property type="protein sequence ID" value="GKU89136.1"/>
    <property type="molecule type" value="Genomic_DNA"/>
</dbReference>
<sequence length="57" mass="6195">MEDGVGRDLECQKIMVVKASDGNDSEKAIPSCCLKARPSVPEVDTKWHSTVVSGRFS</sequence>
<evidence type="ECO:0000313" key="1">
    <source>
        <dbReference type="EMBL" id="GKU89136.1"/>
    </source>
</evidence>